<evidence type="ECO:0008006" key="2">
    <source>
        <dbReference type="Google" id="ProtNLM"/>
    </source>
</evidence>
<dbReference type="EMBL" id="UINC01107727">
    <property type="protein sequence ID" value="SVC73316.1"/>
    <property type="molecule type" value="Genomic_DNA"/>
</dbReference>
<protein>
    <recommendedName>
        <fullName evidence="2">Galactose oxidase</fullName>
    </recommendedName>
</protein>
<dbReference type="SUPFAM" id="SSF63829">
    <property type="entry name" value="Calcium-dependent phosphotriesterase"/>
    <property type="match status" value="1"/>
</dbReference>
<dbReference type="Gene3D" id="2.120.10.80">
    <property type="entry name" value="Kelch-type beta propeller"/>
    <property type="match status" value="1"/>
</dbReference>
<organism evidence="1">
    <name type="scientific">marine metagenome</name>
    <dbReference type="NCBI Taxonomy" id="408172"/>
    <lineage>
        <taxon>unclassified sequences</taxon>
        <taxon>metagenomes</taxon>
        <taxon>ecological metagenomes</taxon>
    </lineage>
</organism>
<feature type="non-terminal residue" evidence="1">
    <location>
        <position position="343"/>
    </location>
</feature>
<gene>
    <name evidence="1" type="ORF">METZ01_LOCUS326170</name>
</gene>
<dbReference type="Pfam" id="PF01344">
    <property type="entry name" value="Kelch_1"/>
    <property type="match status" value="1"/>
</dbReference>
<sequence>TTAARGPDGRIYYTQDEKILCCDLEQDPISQNITAAFADVPQAQKRIICTAEGDVWVEGCTTRRRPDGTFQTNPAYPTTTAPAPHTLDSYGNFWSLVDGQVLVLPANAPDAWQVAWLAAESWEYLIADSVGFIWVAGPDGWQLFCPRQLEKGWQDFTMSFTLLANPTPTANGTSLERPTITAIGTSPDDLGMAALSNGELLELNSEAGALAVRSLAFLPAPARCIYTDRDGAIWAATDNDLYKKDTAADAWQNTWHKKRGRLPGGGNHDIFSVECQNKLYVAGGWAGAWGLPPTRHVLDELFAYDHESEYWSIVSRMIQPRRYNGIAEMSGRVWIIGGETRIP</sequence>
<name>A0A382PJA7_9ZZZZ</name>
<dbReference type="InterPro" id="IPR015915">
    <property type="entry name" value="Kelch-typ_b-propeller"/>
</dbReference>
<accession>A0A382PJA7</accession>
<feature type="non-terminal residue" evidence="1">
    <location>
        <position position="1"/>
    </location>
</feature>
<reference evidence="1" key="1">
    <citation type="submission" date="2018-05" db="EMBL/GenBank/DDBJ databases">
        <authorList>
            <person name="Lanie J.A."/>
            <person name="Ng W.-L."/>
            <person name="Kazmierczak K.M."/>
            <person name="Andrzejewski T.M."/>
            <person name="Davidsen T.M."/>
            <person name="Wayne K.J."/>
            <person name="Tettelin H."/>
            <person name="Glass J.I."/>
            <person name="Rusch D."/>
            <person name="Podicherti R."/>
            <person name="Tsui H.-C.T."/>
            <person name="Winkler M.E."/>
        </authorList>
    </citation>
    <scope>NUCLEOTIDE SEQUENCE</scope>
</reference>
<dbReference type="InterPro" id="IPR006652">
    <property type="entry name" value="Kelch_1"/>
</dbReference>
<dbReference type="SMART" id="SM00612">
    <property type="entry name" value="Kelch"/>
    <property type="match status" value="1"/>
</dbReference>
<dbReference type="AlphaFoldDB" id="A0A382PJA7"/>
<dbReference type="SUPFAM" id="SSF117281">
    <property type="entry name" value="Kelch motif"/>
    <property type="match status" value="1"/>
</dbReference>
<proteinExistence type="predicted"/>
<evidence type="ECO:0000313" key="1">
    <source>
        <dbReference type="EMBL" id="SVC73316.1"/>
    </source>
</evidence>